<comment type="caution">
    <text evidence="7">The sequence shown here is derived from an EMBL/GenBank/DDBJ whole genome shotgun (WGS) entry which is preliminary data.</text>
</comment>
<evidence type="ECO:0000256" key="1">
    <source>
        <dbReference type="ARBA" id="ARBA00004651"/>
    </source>
</evidence>
<evidence type="ECO:0000256" key="2">
    <source>
        <dbReference type="ARBA" id="ARBA00022475"/>
    </source>
</evidence>
<feature type="transmembrane region" description="Helical" evidence="6">
    <location>
        <begin position="59"/>
        <end position="82"/>
    </location>
</feature>
<protein>
    <submittedName>
        <fullName evidence="7">LysE family transporter</fullName>
    </submittedName>
</protein>
<accession>A0AAE4NNP3</accession>
<keyword evidence="3 6" id="KW-0812">Transmembrane</keyword>
<evidence type="ECO:0000256" key="5">
    <source>
        <dbReference type="ARBA" id="ARBA00023136"/>
    </source>
</evidence>
<reference evidence="7" key="1">
    <citation type="submission" date="2023-08" db="EMBL/GenBank/DDBJ databases">
        <title>Genomic characterization of the C. tuberculostearicum species complex, a ubiquitous member of the human skin microbiome.</title>
        <authorList>
            <person name="Ahmed N."/>
            <person name="Deming C."/>
            <person name="Conlan S."/>
            <person name="Segre J."/>
        </authorList>
    </citation>
    <scope>NUCLEOTIDE SEQUENCE</scope>
    <source>
        <strain evidence="7">CTNIH22</strain>
    </source>
</reference>
<keyword evidence="4 6" id="KW-1133">Transmembrane helix</keyword>
<feature type="transmembrane region" description="Helical" evidence="6">
    <location>
        <begin position="94"/>
        <end position="115"/>
    </location>
</feature>
<keyword evidence="5 6" id="KW-0472">Membrane</keyword>
<dbReference type="PANTHER" id="PTHR30086:SF20">
    <property type="entry name" value="ARGININE EXPORTER PROTEIN ARGO-RELATED"/>
    <property type="match status" value="1"/>
</dbReference>
<evidence type="ECO:0000256" key="6">
    <source>
        <dbReference type="SAM" id="Phobius"/>
    </source>
</evidence>
<dbReference type="Proteomes" id="UP001185706">
    <property type="component" value="Unassembled WGS sequence"/>
</dbReference>
<dbReference type="Pfam" id="PF01810">
    <property type="entry name" value="LysE"/>
    <property type="match status" value="1"/>
</dbReference>
<keyword evidence="2" id="KW-1003">Cell membrane</keyword>
<sequence>MAGTENYTEQAIAAASIDDMTGWRAYKLGVVTNLSNPKALVFFGAVFAQFIRPDMSTTWTVAVAVILVAMSVTWISTFALIVRAASRWIAHHSAGIVSGLIFAVLGFIMVVEGAIELFG</sequence>
<proteinExistence type="predicted"/>
<evidence type="ECO:0000256" key="3">
    <source>
        <dbReference type="ARBA" id="ARBA00022692"/>
    </source>
</evidence>
<evidence type="ECO:0000313" key="7">
    <source>
        <dbReference type="EMBL" id="MDV2420076.1"/>
    </source>
</evidence>
<evidence type="ECO:0000313" key="8">
    <source>
        <dbReference type="Proteomes" id="UP001185706"/>
    </source>
</evidence>
<dbReference type="AlphaFoldDB" id="A0AAE4NNP3"/>
<dbReference type="GO" id="GO:0015171">
    <property type="term" value="F:amino acid transmembrane transporter activity"/>
    <property type="evidence" value="ECO:0007669"/>
    <property type="project" value="TreeGrafter"/>
</dbReference>
<name>A0AAE4NNP3_9CORY</name>
<organism evidence="7 8">
    <name type="scientific">Corynebacterium tuberculostearicum</name>
    <dbReference type="NCBI Taxonomy" id="38304"/>
    <lineage>
        <taxon>Bacteria</taxon>
        <taxon>Bacillati</taxon>
        <taxon>Actinomycetota</taxon>
        <taxon>Actinomycetes</taxon>
        <taxon>Mycobacteriales</taxon>
        <taxon>Corynebacteriaceae</taxon>
        <taxon>Corynebacterium</taxon>
    </lineage>
</organism>
<dbReference type="InterPro" id="IPR001123">
    <property type="entry name" value="LeuE-type"/>
</dbReference>
<dbReference type="EMBL" id="JAVBIB010000017">
    <property type="protein sequence ID" value="MDV2420076.1"/>
    <property type="molecule type" value="Genomic_DNA"/>
</dbReference>
<gene>
    <name evidence="7" type="ORF">RAE03_09900</name>
</gene>
<comment type="subcellular location">
    <subcellularLocation>
        <location evidence="1">Cell membrane</location>
        <topology evidence="1">Multi-pass membrane protein</topology>
    </subcellularLocation>
</comment>
<dbReference type="PANTHER" id="PTHR30086">
    <property type="entry name" value="ARGININE EXPORTER PROTEIN ARGO"/>
    <property type="match status" value="1"/>
</dbReference>
<dbReference type="GO" id="GO:0005886">
    <property type="term" value="C:plasma membrane"/>
    <property type="evidence" value="ECO:0007669"/>
    <property type="project" value="UniProtKB-SubCell"/>
</dbReference>
<evidence type="ECO:0000256" key="4">
    <source>
        <dbReference type="ARBA" id="ARBA00022989"/>
    </source>
</evidence>